<evidence type="ECO:0000313" key="8">
    <source>
        <dbReference type="Proteomes" id="UP000593566"/>
    </source>
</evidence>
<dbReference type="InterPro" id="IPR020846">
    <property type="entry name" value="MFS_dom"/>
</dbReference>
<keyword evidence="2 5" id="KW-0812">Transmembrane</keyword>
<evidence type="ECO:0000256" key="3">
    <source>
        <dbReference type="ARBA" id="ARBA00022989"/>
    </source>
</evidence>
<dbReference type="GeneID" id="59334669"/>
<dbReference type="PROSITE" id="PS50850">
    <property type="entry name" value="MFS"/>
    <property type="match status" value="1"/>
</dbReference>
<evidence type="ECO:0000256" key="2">
    <source>
        <dbReference type="ARBA" id="ARBA00022692"/>
    </source>
</evidence>
<dbReference type="GO" id="GO:0022857">
    <property type="term" value="F:transmembrane transporter activity"/>
    <property type="evidence" value="ECO:0007669"/>
    <property type="project" value="InterPro"/>
</dbReference>
<dbReference type="PANTHER" id="PTHR42718:SF10">
    <property type="entry name" value="TRANSPORTER, PUTATIVE (AFU_ORTHOLOGUE AFUA_8G06760)-RELATED"/>
    <property type="match status" value="1"/>
</dbReference>
<keyword evidence="4 5" id="KW-0472">Membrane</keyword>
<comment type="caution">
    <text evidence="7">The sequence shown here is derived from an EMBL/GenBank/DDBJ whole genome shotgun (WGS) entry which is preliminary data.</text>
</comment>
<accession>A0A8H6C749</accession>
<keyword evidence="8" id="KW-1185">Reference proteome</keyword>
<gene>
    <name evidence="7" type="ORF">HO133_006268</name>
</gene>
<feature type="transmembrane region" description="Helical" evidence="5">
    <location>
        <begin position="132"/>
        <end position="152"/>
    </location>
</feature>
<name>A0A8H6C749_9LECA</name>
<dbReference type="EMBL" id="JACCJB010000024">
    <property type="protein sequence ID" value="KAF6217856.1"/>
    <property type="molecule type" value="Genomic_DNA"/>
</dbReference>
<sequence length="163" mass="17385">MILAAILNLVTGLIVDKFPVVYLVLISSALGAMAPLLMAINSPSWPYWYAAFPAQMFEPLSPDVIFTVGILLVSGVFPDRTQALAGAVFNPVGQFGQAIGLALIGVVSNSVTHNSKYADKTLPDALWTGYRAGFWTCTGWMVLSCLIGALGLHKSGRVGLKRD</sequence>
<evidence type="ECO:0000256" key="1">
    <source>
        <dbReference type="ARBA" id="ARBA00004141"/>
    </source>
</evidence>
<feature type="transmembrane region" description="Helical" evidence="5">
    <location>
        <begin position="60"/>
        <end position="77"/>
    </location>
</feature>
<evidence type="ECO:0000259" key="6">
    <source>
        <dbReference type="PROSITE" id="PS50850"/>
    </source>
</evidence>
<dbReference type="GO" id="GO:0016020">
    <property type="term" value="C:membrane"/>
    <property type="evidence" value="ECO:0007669"/>
    <property type="project" value="UniProtKB-SubCell"/>
</dbReference>
<feature type="transmembrane region" description="Helical" evidence="5">
    <location>
        <begin position="89"/>
        <end position="112"/>
    </location>
</feature>
<dbReference type="SUPFAM" id="SSF103473">
    <property type="entry name" value="MFS general substrate transporter"/>
    <property type="match status" value="1"/>
</dbReference>
<evidence type="ECO:0000256" key="4">
    <source>
        <dbReference type="ARBA" id="ARBA00023136"/>
    </source>
</evidence>
<dbReference type="PANTHER" id="PTHR42718">
    <property type="entry name" value="MAJOR FACILITATOR SUPERFAMILY MULTIDRUG TRANSPORTER MFSC"/>
    <property type="match status" value="1"/>
</dbReference>
<evidence type="ECO:0000256" key="5">
    <source>
        <dbReference type="SAM" id="Phobius"/>
    </source>
</evidence>
<comment type="subcellular location">
    <subcellularLocation>
        <location evidence="1">Membrane</location>
        <topology evidence="1">Multi-pass membrane protein</topology>
    </subcellularLocation>
</comment>
<dbReference type="InterPro" id="IPR036259">
    <property type="entry name" value="MFS_trans_sf"/>
</dbReference>
<reference evidence="7 8" key="1">
    <citation type="journal article" date="2020" name="Genomics">
        <title>Complete, high-quality genomes from long-read metagenomic sequencing of two wolf lichen thalli reveals enigmatic genome architecture.</title>
        <authorList>
            <person name="McKenzie S.K."/>
            <person name="Walston R.F."/>
            <person name="Allen J.L."/>
        </authorList>
    </citation>
    <scope>NUCLEOTIDE SEQUENCE [LARGE SCALE GENOMIC DNA]</scope>
    <source>
        <strain evidence="7">WasteWater1</strain>
    </source>
</reference>
<organism evidence="7 8">
    <name type="scientific">Letharia lupina</name>
    <dbReference type="NCBI Taxonomy" id="560253"/>
    <lineage>
        <taxon>Eukaryota</taxon>
        <taxon>Fungi</taxon>
        <taxon>Dikarya</taxon>
        <taxon>Ascomycota</taxon>
        <taxon>Pezizomycotina</taxon>
        <taxon>Lecanoromycetes</taxon>
        <taxon>OSLEUM clade</taxon>
        <taxon>Lecanoromycetidae</taxon>
        <taxon>Lecanorales</taxon>
        <taxon>Lecanorineae</taxon>
        <taxon>Parmeliaceae</taxon>
        <taxon>Letharia</taxon>
    </lineage>
</organism>
<dbReference type="Proteomes" id="UP000593566">
    <property type="component" value="Unassembled WGS sequence"/>
</dbReference>
<protein>
    <recommendedName>
        <fullName evidence="6">Major facilitator superfamily (MFS) profile domain-containing protein</fullName>
    </recommendedName>
</protein>
<feature type="transmembrane region" description="Helical" evidence="5">
    <location>
        <begin position="20"/>
        <end position="40"/>
    </location>
</feature>
<dbReference type="AlphaFoldDB" id="A0A8H6C749"/>
<keyword evidence="3 5" id="KW-1133">Transmembrane helix</keyword>
<feature type="domain" description="Major facilitator superfamily (MFS) profile" evidence="6">
    <location>
        <begin position="1"/>
        <end position="163"/>
    </location>
</feature>
<dbReference type="Gene3D" id="1.20.1250.20">
    <property type="entry name" value="MFS general substrate transporter like domains"/>
    <property type="match status" value="1"/>
</dbReference>
<dbReference type="RefSeq" id="XP_037147291.1">
    <property type="nucleotide sequence ID" value="XM_037297166.1"/>
</dbReference>
<proteinExistence type="predicted"/>
<evidence type="ECO:0000313" key="7">
    <source>
        <dbReference type="EMBL" id="KAF6217856.1"/>
    </source>
</evidence>